<evidence type="ECO:0000256" key="3">
    <source>
        <dbReference type="RuleBase" id="RU361155"/>
    </source>
</evidence>
<reference evidence="6 7" key="1">
    <citation type="journal article" date="2022" name="Cell">
        <title>Repeat-based holocentromeres influence genome architecture and karyotype evolution.</title>
        <authorList>
            <person name="Hofstatter P.G."/>
            <person name="Thangavel G."/>
            <person name="Lux T."/>
            <person name="Neumann P."/>
            <person name="Vondrak T."/>
            <person name="Novak P."/>
            <person name="Zhang M."/>
            <person name="Costa L."/>
            <person name="Castellani M."/>
            <person name="Scott A."/>
            <person name="Toegelov H."/>
            <person name="Fuchs J."/>
            <person name="Mata-Sucre Y."/>
            <person name="Dias Y."/>
            <person name="Vanzela A.L.L."/>
            <person name="Huettel B."/>
            <person name="Almeida C.C.S."/>
            <person name="Simkova H."/>
            <person name="Souza G."/>
            <person name="Pedrosa-Harand A."/>
            <person name="Macas J."/>
            <person name="Mayer K.F.X."/>
            <person name="Houben A."/>
            <person name="Marques A."/>
        </authorList>
    </citation>
    <scope>NUCLEOTIDE SEQUENCE [LARGE SCALE GENOMIC DNA]</scope>
    <source>
        <strain evidence="6">RhyTen1mFocal</strain>
    </source>
</reference>
<dbReference type="Gene3D" id="3.40.50.300">
    <property type="entry name" value="P-loop containing nucleotide triphosphate hydrolases"/>
    <property type="match status" value="1"/>
</dbReference>
<gene>
    <name evidence="6" type="ORF">LUZ61_008796</name>
</gene>
<evidence type="ECO:0000259" key="5">
    <source>
        <dbReference type="Pfam" id="PF00685"/>
    </source>
</evidence>
<accession>A0AAD5ZW19</accession>
<keyword evidence="7" id="KW-1185">Reference proteome</keyword>
<dbReference type="EMBL" id="JAMRDG010000001">
    <property type="protein sequence ID" value="KAJ3705091.1"/>
    <property type="molecule type" value="Genomic_DNA"/>
</dbReference>
<feature type="region of interest" description="Disordered" evidence="4">
    <location>
        <begin position="1"/>
        <end position="24"/>
    </location>
</feature>
<dbReference type="AlphaFoldDB" id="A0AAD5ZW19"/>
<evidence type="ECO:0000256" key="2">
    <source>
        <dbReference type="ARBA" id="ARBA00022679"/>
    </source>
</evidence>
<evidence type="ECO:0000313" key="7">
    <source>
        <dbReference type="Proteomes" id="UP001210211"/>
    </source>
</evidence>
<organism evidence="6 7">
    <name type="scientific">Rhynchospora tenuis</name>
    <dbReference type="NCBI Taxonomy" id="198213"/>
    <lineage>
        <taxon>Eukaryota</taxon>
        <taxon>Viridiplantae</taxon>
        <taxon>Streptophyta</taxon>
        <taxon>Embryophyta</taxon>
        <taxon>Tracheophyta</taxon>
        <taxon>Spermatophyta</taxon>
        <taxon>Magnoliopsida</taxon>
        <taxon>Liliopsida</taxon>
        <taxon>Poales</taxon>
        <taxon>Cyperaceae</taxon>
        <taxon>Cyperoideae</taxon>
        <taxon>Rhynchosporeae</taxon>
        <taxon>Rhynchospora</taxon>
    </lineage>
</organism>
<dbReference type="Pfam" id="PF00685">
    <property type="entry name" value="Sulfotransfer_1"/>
    <property type="match status" value="1"/>
</dbReference>
<proteinExistence type="inferred from homology"/>
<evidence type="ECO:0000313" key="6">
    <source>
        <dbReference type="EMBL" id="KAJ3705091.1"/>
    </source>
</evidence>
<dbReference type="PANTHER" id="PTHR11783">
    <property type="entry name" value="SULFOTRANSFERASE SULT"/>
    <property type="match status" value="1"/>
</dbReference>
<dbReference type="Proteomes" id="UP001210211">
    <property type="component" value="Unassembled WGS sequence"/>
</dbReference>
<dbReference type="InterPro" id="IPR000863">
    <property type="entry name" value="Sulfotransferase_dom"/>
</dbReference>
<evidence type="ECO:0000256" key="1">
    <source>
        <dbReference type="ARBA" id="ARBA00005771"/>
    </source>
</evidence>
<protein>
    <recommendedName>
        <fullName evidence="3">Sulfotransferase</fullName>
        <ecNumber evidence="3">2.8.2.-</ecNumber>
    </recommendedName>
</protein>
<name>A0AAD5ZW19_9POAL</name>
<evidence type="ECO:0000256" key="4">
    <source>
        <dbReference type="SAM" id="MobiDB-lite"/>
    </source>
</evidence>
<dbReference type="EC" id="2.8.2.-" evidence="3"/>
<keyword evidence="2 3" id="KW-0808">Transferase</keyword>
<dbReference type="GO" id="GO:0008146">
    <property type="term" value="F:sulfotransferase activity"/>
    <property type="evidence" value="ECO:0007669"/>
    <property type="project" value="InterPro"/>
</dbReference>
<dbReference type="InterPro" id="IPR027417">
    <property type="entry name" value="P-loop_NTPase"/>
</dbReference>
<comment type="similarity">
    <text evidence="1 3">Belongs to the sulfotransferase 1 family.</text>
</comment>
<feature type="compositionally biased region" description="Polar residues" evidence="4">
    <location>
        <begin position="1"/>
        <end position="16"/>
    </location>
</feature>
<dbReference type="SUPFAM" id="SSF52540">
    <property type="entry name" value="P-loop containing nucleoside triphosphate hydrolases"/>
    <property type="match status" value="1"/>
</dbReference>
<comment type="caution">
    <text evidence="6">The sequence shown here is derived from an EMBL/GenBank/DDBJ whole genome shotgun (WGS) entry which is preliminary data.</text>
</comment>
<sequence>MADTSLNSNFNSISTDKPSKKDEGEVVTVDEAKLRYRRPFMDILNAELDSEYKELILSLPKEERWFGPLRNYRDFWLLQQVLEQVLAMQEVFMSRPSDVIVASSMKSGTTWLKAITFTVMHRDKYTFSDHPLLKLNPHDCVPLIEHTYAARDEKYLETLPSPRVLGSHLSYSMLPESIKASKCPIVYICREPKDVFISLWHMSLRFEKSKEPVSFEQALELFCQGRVPFGPIWEHVLEYYTKSLSSPEKILILKYEEMLKDPIDGVTRLANFIGRPFSEEEIKNGVVEKIVELCSFNKLKELDVNKNEIVNETNNGIYFRKAVVGDWQNYMTTEMADKFDEMTKEKLCGSGFTF</sequence>
<feature type="domain" description="Sulfotransferase" evidence="5">
    <location>
        <begin position="96"/>
        <end position="350"/>
    </location>
</feature>